<keyword evidence="8" id="KW-1185">Reference proteome</keyword>
<name>A0A137NQI0_CONC2</name>
<evidence type="ECO:0000256" key="5">
    <source>
        <dbReference type="SAM" id="Phobius"/>
    </source>
</evidence>
<feature type="transmembrane region" description="Helical" evidence="5">
    <location>
        <begin position="49"/>
        <end position="77"/>
    </location>
</feature>
<evidence type="ECO:0000313" key="8">
    <source>
        <dbReference type="Proteomes" id="UP000070444"/>
    </source>
</evidence>
<feature type="transmembrane region" description="Helical" evidence="5">
    <location>
        <begin position="13"/>
        <end position="37"/>
    </location>
</feature>
<sequence length="196" mass="22587">MIDFNDLDLINKLFNSILIVEGLVMIILNTLLGYIAIKKFNNTNRTVELKLMIILGMVEIYFGFVILAFSILKLIYGYHVFDKGTESCFASGFIMQINPRVEVCLVTILAVLRYTIVCHRKEKRAARKSSLPSNSYIMCMPFLKHDESSGWVANKKLNIMRIEAYKTNDEALVQVIKKEKRKLVIQLIFDISEVRL</sequence>
<evidence type="ECO:0000256" key="1">
    <source>
        <dbReference type="ARBA" id="ARBA00004370"/>
    </source>
</evidence>
<dbReference type="InterPro" id="IPR017452">
    <property type="entry name" value="GPCR_Rhodpsn_7TM"/>
</dbReference>
<evidence type="ECO:0000256" key="3">
    <source>
        <dbReference type="ARBA" id="ARBA00022989"/>
    </source>
</evidence>
<keyword evidence="2 5" id="KW-0812">Transmembrane</keyword>
<keyword evidence="3 5" id="KW-1133">Transmembrane helix</keyword>
<reference evidence="7 8" key="1">
    <citation type="journal article" date="2015" name="Genome Biol. Evol.">
        <title>Phylogenomic analyses indicate that early fungi evolved digesting cell walls of algal ancestors of land plants.</title>
        <authorList>
            <person name="Chang Y."/>
            <person name="Wang S."/>
            <person name="Sekimoto S."/>
            <person name="Aerts A.L."/>
            <person name="Choi C."/>
            <person name="Clum A."/>
            <person name="LaButti K.M."/>
            <person name="Lindquist E.A."/>
            <person name="Yee Ngan C."/>
            <person name="Ohm R.A."/>
            <person name="Salamov A.A."/>
            <person name="Grigoriev I.V."/>
            <person name="Spatafora J.W."/>
            <person name="Berbee M.L."/>
        </authorList>
    </citation>
    <scope>NUCLEOTIDE SEQUENCE [LARGE SCALE GENOMIC DNA]</scope>
    <source>
        <strain evidence="7 8">NRRL 28638</strain>
    </source>
</reference>
<comment type="subcellular location">
    <subcellularLocation>
        <location evidence="1">Membrane</location>
    </subcellularLocation>
</comment>
<feature type="transmembrane region" description="Helical" evidence="5">
    <location>
        <begin position="97"/>
        <end position="117"/>
    </location>
</feature>
<keyword evidence="4 5" id="KW-0472">Membrane</keyword>
<protein>
    <recommendedName>
        <fullName evidence="6">G-protein coupled receptors family 1 profile domain-containing protein</fullName>
    </recommendedName>
</protein>
<dbReference type="GO" id="GO:0016020">
    <property type="term" value="C:membrane"/>
    <property type="evidence" value="ECO:0007669"/>
    <property type="project" value="UniProtKB-SubCell"/>
</dbReference>
<evidence type="ECO:0000259" key="6">
    <source>
        <dbReference type="PROSITE" id="PS50262"/>
    </source>
</evidence>
<proteinExistence type="predicted"/>
<organism evidence="7 8">
    <name type="scientific">Conidiobolus coronatus (strain ATCC 28846 / CBS 209.66 / NRRL 28638)</name>
    <name type="common">Delacroixia coronata</name>
    <dbReference type="NCBI Taxonomy" id="796925"/>
    <lineage>
        <taxon>Eukaryota</taxon>
        <taxon>Fungi</taxon>
        <taxon>Fungi incertae sedis</taxon>
        <taxon>Zoopagomycota</taxon>
        <taxon>Entomophthoromycotina</taxon>
        <taxon>Entomophthoromycetes</taxon>
        <taxon>Entomophthorales</taxon>
        <taxon>Ancylistaceae</taxon>
        <taxon>Conidiobolus</taxon>
    </lineage>
</organism>
<evidence type="ECO:0000256" key="2">
    <source>
        <dbReference type="ARBA" id="ARBA00022692"/>
    </source>
</evidence>
<dbReference type="Gene3D" id="1.20.1070.10">
    <property type="entry name" value="Rhodopsin 7-helix transmembrane proteins"/>
    <property type="match status" value="1"/>
</dbReference>
<feature type="domain" description="G-protein coupled receptors family 1 profile" evidence="6">
    <location>
        <begin position="28"/>
        <end position="119"/>
    </location>
</feature>
<evidence type="ECO:0000256" key="4">
    <source>
        <dbReference type="ARBA" id="ARBA00023136"/>
    </source>
</evidence>
<gene>
    <name evidence="7" type="ORF">CONCODRAFT_13674</name>
</gene>
<accession>A0A137NQI0</accession>
<evidence type="ECO:0000313" key="7">
    <source>
        <dbReference type="EMBL" id="KXN64930.1"/>
    </source>
</evidence>
<dbReference type="Proteomes" id="UP000070444">
    <property type="component" value="Unassembled WGS sequence"/>
</dbReference>
<dbReference type="AlphaFoldDB" id="A0A137NQI0"/>
<dbReference type="SUPFAM" id="SSF81321">
    <property type="entry name" value="Family A G protein-coupled receptor-like"/>
    <property type="match status" value="1"/>
</dbReference>
<dbReference type="EMBL" id="KQ965060">
    <property type="protein sequence ID" value="KXN64930.1"/>
    <property type="molecule type" value="Genomic_DNA"/>
</dbReference>
<dbReference type="PROSITE" id="PS50262">
    <property type="entry name" value="G_PROTEIN_RECEP_F1_2"/>
    <property type="match status" value="1"/>
</dbReference>